<dbReference type="EnsemblMetazoa" id="GPPI001115-RA">
    <property type="protein sequence ID" value="GPPI001115-PA"/>
    <property type="gene ID" value="GPPI001115"/>
</dbReference>
<evidence type="ECO:0000256" key="1">
    <source>
        <dbReference type="SAM" id="Phobius"/>
    </source>
</evidence>
<dbReference type="AlphaFoldDB" id="A0A1B0ALT5"/>
<dbReference type="Proteomes" id="UP000092460">
    <property type="component" value="Unassembled WGS sequence"/>
</dbReference>
<proteinExistence type="predicted"/>
<sequence>MTEISWGCSVDENSLNYRSHNVTNVRFTIGIDVYVSAFTAIVGIYTIVSSGHRYNPQYDRKNPPNDCSVDIENKALIGIQND</sequence>
<dbReference type="EMBL" id="JXJN01000115">
    <property type="status" value="NOT_ANNOTATED_CDS"/>
    <property type="molecule type" value="Genomic_DNA"/>
</dbReference>
<name>A0A1B0ALT5_9MUSC</name>
<keyword evidence="3" id="KW-1185">Reference proteome</keyword>
<feature type="transmembrane region" description="Helical" evidence="1">
    <location>
        <begin position="27"/>
        <end position="48"/>
    </location>
</feature>
<reference evidence="2" key="2">
    <citation type="submission" date="2020-05" db="UniProtKB">
        <authorList>
            <consortium name="EnsemblMetazoa"/>
        </authorList>
    </citation>
    <scope>IDENTIFICATION</scope>
    <source>
        <strain evidence="2">IAEA</strain>
    </source>
</reference>
<dbReference type="VEuPathDB" id="VectorBase:GPPI001115"/>
<organism evidence="2 3">
    <name type="scientific">Glossina palpalis gambiensis</name>
    <dbReference type="NCBI Taxonomy" id="67801"/>
    <lineage>
        <taxon>Eukaryota</taxon>
        <taxon>Metazoa</taxon>
        <taxon>Ecdysozoa</taxon>
        <taxon>Arthropoda</taxon>
        <taxon>Hexapoda</taxon>
        <taxon>Insecta</taxon>
        <taxon>Pterygota</taxon>
        <taxon>Neoptera</taxon>
        <taxon>Endopterygota</taxon>
        <taxon>Diptera</taxon>
        <taxon>Brachycera</taxon>
        <taxon>Muscomorpha</taxon>
        <taxon>Hippoboscoidea</taxon>
        <taxon>Glossinidae</taxon>
        <taxon>Glossina</taxon>
    </lineage>
</organism>
<keyword evidence="1" id="KW-0472">Membrane</keyword>
<evidence type="ECO:0000313" key="2">
    <source>
        <dbReference type="EnsemblMetazoa" id="GPPI001115-PA"/>
    </source>
</evidence>
<evidence type="ECO:0000313" key="3">
    <source>
        <dbReference type="Proteomes" id="UP000092460"/>
    </source>
</evidence>
<keyword evidence="1" id="KW-0812">Transmembrane</keyword>
<accession>A0A1B0ALT5</accession>
<keyword evidence="1" id="KW-1133">Transmembrane helix</keyword>
<protein>
    <submittedName>
        <fullName evidence="2">Uncharacterized protein</fullName>
    </submittedName>
</protein>
<reference evidence="3" key="1">
    <citation type="submission" date="2015-01" db="EMBL/GenBank/DDBJ databases">
        <authorList>
            <person name="Aksoy S."/>
            <person name="Warren W."/>
            <person name="Wilson R.K."/>
        </authorList>
    </citation>
    <scope>NUCLEOTIDE SEQUENCE [LARGE SCALE GENOMIC DNA]</scope>
    <source>
        <strain evidence="3">IAEA</strain>
    </source>
</reference>